<evidence type="ECO:0000313" key="2">
    <source>
        <dbReference type="EMBL" id="OUR99511.1"/>
    </source>
</evidence>
<gene>
    <name evidence="2" type="ORF">A9Q84_00390</name>
</gene>
<dbReference type="EMBL" id="MAAO01000002">
    <property type="protein sequence ID" value="OUR99511.1"/>
    <property type="molecule type" value="Genomic_DNA"/>
</dbReference>
<accession>A0A1Y5FBD3</accession>
<feature type="signal peptide" evidence="1">
    <location>
        <begin position="1"/>
        <end position="18"/>
    </location>
</feature>
<protein>
    <recommendedName>
        <fullName evidence="4">Solute-binding protein family 3/N-terminal domain-containing protein</fullName>
    </recommendedName>
</protein>
<keyword evidence="1" id="KW-0732">Signal</keyword>
<evidence type="ECO:0000256" key="1">
    <source>
        <dbReference type="SAM" id="SignalP"/>
    </source>
</evidence>
<reference evidence="3" key="1">
    <citation type="journal article" date="2017" name="Proc. Natl. Acad. Sci. U.S.A.">
        <title>Simulation of Deepwater Horizon oil plume reveals substrate specialization within a complex community of hydrocarbon-degraders.</title>
        <authorList>
            <person name="Hu P."/>
            <person name="Dubinsky E.A."/>
            <person name="Probst A.J."/>
            <person name="Wang J."/>
            <person name="Sieber C.M.K."/>
            <person name="Tom L.M."/>
            <person name="Gardinali P."/>
            <person name="Banfield J.F."/>
            <person name="Atlas R.M."/>
            <person name="Andersen G.L."/>
        </authorList>
    </citation>
    <scope>NUCLEOTIDE SEQUENCE [LARGE SCALE GENOMIC DNA]</scope>
</reference>
<organism evidence="2 3">
    <name type="scientific">Halobacteriovorax marinus</name>
    <dbReference type="NCBI Taxonomy" id="97084"/>
    <lineage>
        <taxon>Bacteria</taxon>
        <taxon>Pseudomonadati</taxon>
        <taxon>Bdellovibrionota</taxon>
        <taxon>Bacteriovoracia</taxon>
        <taxon>Bacteriovoracales</taxon>
        <taxon>Halobacteriovoraceae</taxon>
        <taxon>Halobacteriovorax</taxon>
    </lineage>
</organism>
<dbReference type="Proteomes" id="UP000196531">
    <property type="component" value="Unassembled WGS sequence"/>
</dbReference>
<feature type="chain" id="PRO_5013074000" description="Solute-binding protein family 3/N-terminal domain-containing protein" evidence="1">
    <location>
        <begin position="19"/>
        <end position="302"/>
    </location>
</feature>
<name>A0A1Y5FBD3_9BACT</name>
<dbReference type="AlphaFoldDB" id="A0A1Y5FBD3"/>
<comment type="caution">
    <text evidence="2">The sequence shown here is derived from an EMBL/GenBank/DDBJ whole genome shotgun (WGS) entry which is preliminary data.</text>
</comment>
<evidence type="ECO:0000313" key="3">
    <source>
        <dbReference type="Proteomes" id="UP000196531"/>
    </source>
</evidence>
<proteinExistence type="predicted"/>
<sequence length="302" mass="35770">MKLIVFSFLCLLSTQIMGGALQQSNSKEKETILWVKWKLLPEYIERGEFKNEGYLDKFLNYVNSKIPEYNHKYEYFPLSRVSKIWKEGNVCTIHLWLGFWSDKIIYSSSYGFTPKFGIIVKKDSKLDKELRGKKSVSLKNLLAKTKYRLGILPLFPAGETSSRYPHLKDYISPYLNTNKVHEFRNSRNELSVDYLDSDRVDYILRQRITHFSEMKINHINKDIYTYYSIDEETKYKLVAAACSKGKLGKKIIGRVNEMIHQDQSMFNNYLKFRQIWDMGNVQFEDVYNQYFIKKVENPNITK</sequence>
<evidence type="ECO:0008006" key="4">
    <source>
        <dbReference type="Google" id="ProtNLM"/>
    </source>
</evidence>